<keyword evidence="2" id="KW-1185">Reference proteome</keyword>
<dbReference type="AlphaFoldDB" id="A0AAE0YU16"/>
<reference evidence="1" key="1">
    <citation type="journal article" date="2023" name="G3 (Bethesda)">
        <title>A reference genome for the long-term kleptoplast-retaining sea slug Elysia crispata morphotype clarki.</title>
        <authorList>
            <person name="Eastman K.E."/>
            <person name="Pendleton A.L."/>
            <person name="Shaikh M.A."/>
            <person name="Suttiyut T."/>
            <person name="Ogas R."/>
            <person name="Tomko P."/>
            <person name="Gavelis G."/>
            <person name="Widhalm J.R."/>
            <person name="Wisecaver J.H."/>
        </authorList>
    </citation>
    <scope>NUCLEOTIDE SEQUENCE</scope>
    <source>
        <strain evidence="1">ECLA1</strain>
    </source>
</reference>
<protein>
    <submittedName>
        <fullName evidence="1">Uncharacterized protein</fullName>
    </submittedName>
</protein>
<gene>
    <name evidence="1" type="ORF">RRG08_049956</name>
</gene>
<evidence type="ECO:0000313" key="2">
    <source>
        <dbReference type="Proteomes" id="UP001283361"/>
    </source>
</evidence>
<organism evidence="1 2">
    <name type="scientific">Elysia crispata</name>
    <name type="common">lettuce slug</name>
    <dbReference type="NCBI Taxonomy" id="231223"/>
    <lineage>
        <taxon>Eukaryota</taxon>
        <taxon>Metazoa</taxon>
        <taxon>Spiralia</taxon>
        <taxon>Lophotrochozoa</taxon>
        <taxon>Mollusca</taxon>
        <taxon>Gastropoda</taxon>
        <taxon>Heterobranchia</taxon>
        <taxon>Euthyneura</taxon>
        <taxon>Panpulmonata</taxon>
        <taxon>Sacoglossa</taxon>
        <taxon>Placobranchoidea</taxon>
        <taxon>Plakobranchidae</taxon>
        <taxon>Elysia</taxon>
    </lineage>
</organism>
<proteinExistence type="predicted"/>
<dbReference type="Proteomes" id="UP001283361">
    <property type="component" value="Unassembled WGS sequence"/>
</dbReference>
<sequence>MRMGSEFSFDHCPRRRCVIRGRRGKSSGSGEVLRATPGRSKFPQCKLATLTFSRYWPLSPNVYNIPRFTILQVSMSVGLSV</sequence>
<name>A0AAE0YU16_9GAST</name>
<accession>A0AAE0YU16</accession>
<dbReference type="EMBL" id="JAWDGP010005507">
    <property type="protein sequence ID" value="KAK3756476.1"/>
    <property type="molecule type" value="Genomic_DNA"/>
</dbReference>
<evidence type="ECO:0000313" key="1">
    <source>
        <dbReference type="EMBL" id="KAK3756476.1"/>
    </source>
</evidence>
<comment type="caution">
    <text evidence="1">The sequence shown here is derived from an EMBL/GenBank/DDBJ whole genome shotgun (WGS) entry which is preliminary data.</text>
</comment>